<dbReference type="EMBL" id="CP020477">
    <property type="protein sequence ID" value="ARM76916.1"/>
    <property type="molecule type" value="Genomic_DNA"/>
</dbReference>
<reference evidence="3 4" key="1">
    <citation type="submission" date="2017-03" db="EMBL/GenBank/DDBJ databases">
        <title>Sulfur activation and transportation mechanism of thermophilic Archaea Acidianus manzaensis YN-25.</title>
        <authorList>
            <person name="Ma Y."/>
            <person name="Yang Y."/>
            <person name="Xia J."/>
        </authorList>
    </citation>
    <scope>NUCLEOTIDE SEQUENCE [LARGE SCALE GENOMIC DNA]</scope>
    <source>
        <strain evidence="3 4">YN-25</strain>
    </source>
</reference>
<dbReference type="AlphaFoldDB" id="A0A1W6K318"/>
<accession>A0A1W6K318</accession>
<feature type="domain" description="NurA" evidence="2">
    <location>
        <begin position="66"/>
        <end position="364"/>
    </location>
</feature>
<evidence type="ECO:0000259" key="2">
    <source>
        <dbReference type="SMART" id="SM00933"/>
    </source>
</evidence>
<organism evidence="3 4">
    <name type="scientific">Acidianus manzaensis</name>
    <dbReference type="NCBI Taxonomy" id="282676"/>
    <lineage>
        <taxon>Archaea</taxon>
        <taxon>Thermoproteota</taxon>
        <taxon>Thermoprotei</taxon>
        <taxon>Sulfolobales</taxon>
        <taxon>Sulfolobaceae</taxon>
        <taxon>Acidianus</taxon>
    </lineage>
</organism>
<keyword evidence="4" id="KW-1185">Reference proteome</keyword>
<evidence type="ECO:0000313" key="4">
    <source>
        <dbReference type="Proteomes" id="UP000193404"/>
    </source>
</evidence>
<dbReference type="Proteomes" id="UP000193404">
    <property type="component" value="Chromosome"/>
</dbReference>
<protein>
    <recommendedName>
        <fullName evidence="2">NurA domain-containing protein</fullName>
    </recommendedName>
</protein>
<proteinExistence type="predicted"/>
<feature type="coiled-coil region" evidence="1">
    <location>
        <begin position="2"/>
        <end position="29"/>
    </location>
</feature>
<gene>
    <name evidence="3" type="ORF">B6F84_13410</name>
</gene>
<sequence>MSLRLKKSIKDVMAEIANAKKNLPEKEIDHEGDPEHEISEGEKVMSIELLNEFKPVAYSKLEQEYNSIASIDSSSRYLRDVSVNSVLVGLSIYSSKKGFIYGPYNVDNPYMGISSYKKILDSVTINDKNIRTKNVVGYPFVTDIDNEYKIDDIADELRTESENIGITIVNNHDLVIVDGPIYPTPLELTGEIELNTEARVCHRIAYAKLVKERIDLVTGKNVIGIVKRLENSKKLSNDETVKEAFKKKGRKINNLKDPTVLELIDEYFCKKSNSYICTIGPFKIDYALSVKDENNVCYNGTVLENPPSKYAYYVILRTPYFSPSFFRVESLNKDIEKQLSTAFSRISERLIPTYIELVDKMSKRVSASLFIYAYEVASNYLSIIHDDKLSYSNTVAQFLLGSH</sequence>
<dbReference type="RefSeq" id="WP_148692710.1">
    <property type="nucleotide sequence ID" value="NZ_CP020477.1"/>
</dbReference>
<dbReference type="Pfam" id="PF09376">
    <property type="entry name" value="NurA"/>
    <property type="match status" value="1"/>
</dbReference>
<name>A0A1W6K318_9CREN</name>
<evidence type="ECO:0000313" key="3">
    <source>
        <dbReference type="EMBL" id="ARM76916.1"/>
    </source>
</evidence>
<dbReference type="SMART" id="SM00933">
    <property type="entry name" value="NurA"/>
    <property type="match status" value="1"/>
</dbReference>
<evidence type="ECO:0000256" key="1">
    <source>
        <dbReference type="SAM" id="Coils"/>
    </source>
</evidence>
<dbReference type="OrthoDB" id="36771at2157"/>
<dbReference type="KEGG" id="aman:B6F84_13410"/>
<keyword evidence="1" id="KW-0175">Coiled coil</keyword>
<dbReference type="GeneID" id="41591938"/>
<dbReference type="InterPro" id="IPR018977">
    <property type="entry name" value="NurA_domain"/>
</dbReference>